<evidence type="ECO:0000313" key="4">
    <source>
        <dbReference type="EMBL" id="KGF89017.1"/>
    </source>
</evidence>
<keyword evidence="3" id="KW-0520">NAD</keyword>
<dbReference type="eggNOG" id="COG0644">
    <property type="taxonomic scope" value="Bacteria"/>
</dbReference>
<dbReference type="Proteomes" id="UP000030598">
    <property type="component" value="Unassembled WGS sequence"/>
</dbReference>
<dbReference type="AlphaFoldDB" id="A0A0A1ZHH2"/>
<organism evidence="4 5">
    <name type="scientific">Prochlorococcus marinus str. GP2</name>
    <dbReference type="NCBI Taxonomy" id="59925"/>
    <lineage>
        <taxon>Bacteria</taxon>
        <taxon>Bacillati</taxon>
        <taxon>Cyanobacteriota</taxon>
        <taxon>Cyanophyceae</taxon>
        <taxon>Synechococcales</taxon>
        <taxon>Prochlorococcaceae</taxon>
        <taxon>Prochlorococcus</taxon>
    </lineage>
</organism>
<comment type="caution">
    <text evidence="4">The sequence shown here is derived from an EMBL/GenBank/DDBJ whole genome shotgun (WGS) entry which is preliminary data.</text>
</comment>
<dbReference type="Gene3D" id="3.50.50.60">
    <property type="entry name" value="FAD/NAD(P)-binding domain"/>
    <property type="match status" value="1"/>
</dbReference>
<dbReference type="SUPFAM" id="SSF51905">
    <property type="entry name" value="FAD/NAD(P)-binding domain"/>
    <property type="match status" value="1"/>
</dbReference>
<dbReference type="GO" id="GO:0016705">
    <property type="term" value="F:oxidoreductase activity, acting on paired donors, with incorporation or reduction of molecular oxygen"/>
    <property type="evidence" value="ECO:0007669"/>
    <property type="project" value="InterPro"/>
</dbReference>
<sequence>MSKENLPDVLVLGAGPAGMAIASALGKENLDVEVLSPNGPDEPWPNTYGIWGKEVDQLGLQDLLEYRWKNTVSFFGHGALEEQDDENKATEHSLDYGLFDKKKLHNYWFNECNKSLIKWHQGFANKIHFEKNKSTVTTKDGKTYSARLVVDATGYDPVFLKLKSCGPLAVQTCYGIVGNFSKPPLKKGQFVLMDYRNDHLNDEQKKEPPTFLYAMDMGDGKYFLEETSLGLVNPLTMENLKERLEKRLSYRNISITSMQHEELGLFLPMNMPIPDFKQQILGYGGAASMVHPASGYLIGNVLRRAPLVAKAVSEAIKNKNLSTYHIARKGWETLWSKELIRKKSLYQFGLEKLMRFDEKLLREFFGSFFQLPKNQWYGFLTDTLSLKEIVYAMCIMFIKAPWSVKRGLMIMHGREFKMLLRIIFPNI</sequence>
<evidence type="ECO:0000256" key="2">
    <source>
        <dbReference type="ARBA" id="ARBA00022746"/>
    </source>
</evidence>
<dbReference type="STRING" id="59925.EU91_0130"/>
<comment type="similarity">
    <text evidence="1">Belongs to the lycopene cyclase family.</text>
</comment>
<dbReference type="InterPro" id="IPR010108">
    <property type="entry name" value="Lycopene_cyclase_b/e"/>
</dbReference>
<dbReference type="EMBL" id="JNAH01000002">
    <property type="protein sequence ID" value="KGF89017.1"/>
    <property type="molecule type" value="Genomic_DNA"/>
</dbReference>
<accession>A0A0A1ZHH2</accession>
<evidence type="ECO:0000256" key="1">
    <source>
        <dbReference type="ARBA" id="ARBA00006599"/>
    </source>
</evidence>
<name>A0A0A1ZHH2_PROMR</name>
<dbReference type="RefSeq" id="WP_032523760.1">
    <property type="nucleotide sequence ID" value="NZ_CP138934.1"/>
</dbReference>
<dbReference type="GO" id="GO:0016117">
    <property type="term" value="P:carotenoid biosynthetic process"/>
    <property type="evidence" value="ECO:0007669"/>
    <property type="project" value="UniProtKB-KW"/>
</dbReference>
<dbReference type="InterPro" id="IPR036188">
    <property type="entry name" value="FAD/NAD-bd_sf"/>
</dbReference>
<dbReference type="Pfam" id="PF05834">
    <property type="entry name" value="Lycopene_cycl"/>
    <property type="match status" value="1"/>
</dbReference>
<dbReference type="PANTHER" id="PTHR39757">
    <property type="match status" value="1"/>
</dbReference>
<dbReference type="PANTHER" id="PTHR39757:SF5">
    <property type="entry name" value="OS02G0190600 PROTEIN"/>
    <property type="match status" value="1"/>
</dbReference>
<reference evidence="5" key="1">
    <citation type="journal article" date="2014" name="Sci. Data">
        <title>Genomes of diverse isolates of the marine cyanobacterium Prochlorococcus.</title>
        <authorList>
            <person name="Biller S."/>
            <person name="Berube P."/>
            <person name="Thompson J."/>
            <person name="Kelly L."/>
            <person name="Roggensack S."/>
            <person name="Awad L."/>
            <person name="Roache-Johnson K."/>
            <person name="Ding H."/>
            <person name="Giovannoni S.J."/>
            <person name="Moore L.R."/>
            <person name="Chisholm S.W."/>
        </authorList>
    </citation>
    <scope>NUCLEOTIDE SEQUENCE [LARGE SCALE GENOMIC DNA]</scope>
    <source>
        <strain evidence="5">GP2</strain>
    </source>
</reference>
<dbReference type="OrthoDB" id="537501at2"/>
<protein>
    <submittedName>
        <fullName evidence="4">Lycopene epsilon cyclase</fullName>
    </submittedName>
</protein>
<proteinExistence type="inferred from homology"/>
<gene>
    <name evidence="4" type="ORF">EU91_0130</name>
</gene>
<dbReference type="GO" id="GO:0016860">
    <property type="term" value="F:intramolecular oxidoreductase activity"/>
    <property type="evidence" value="ECO:0007669"/>
    <property type="project" value="UniProtKB-ARBA"/>
</dbReference>
<evidence type="ECO:0000256" key="3">
    <source>
        <dbReference type="ARBA" id="ARBA00023027"/>
    </source>
</evidence>
<dbReference type="NCBIfam" id="TIGR01790">
    <property type="entry name" value="carotene-cycl"/>
    <property type="match status" value="1"/>
</dbReference>
<evidence type="ECO:0000313" key="5">
    <source>
        <dbReference type="Proteomes" id="UP000030598"/>
    </source>
</evidence>
<keyword evidence="2" id="KW-0125">Carotenoid biosynthesis</keyword>
<dbReference type="NCBIfam" id="NF045687">
    <property type="entry name" value="LycopCycCtrL"/>
    <property type="match status" value="1"/>
</dbReference>
<dbReference type="InterPro" id="IPR054896">
    <property type="entry name" value="LycopCyc"/>
</dbReference>